<dbReference type="Proteomes" id="UP000519573">
    <property type="component" value="Unassembled WGS sequence"/>
</dbReference>
<dbReference type="RefSeq" id="WP_185577194.1">
    <property type="nucleotide sequence ID" value="NZ_JAARYH010000006.1"/>
</dbReference>
<protein>
    <submittedName>
        <fullName evidence="1">Uncharacterized protein</fullName>
    </submittedName>
</protein>
<dbReference type="EMBL" id="JAARYH010000006">
    <property type="protein sequence ID" value="MBC2167696.1"/>
    <property type="molecule type" value="Genomic_DNA"/>
</dbReference>
<reference evidence="1 2" key="1">
    <citation type="submission" date="2020-03" db="EMBL/GenBank/DDBJ databases">
        <title>Soil Listeria distribution.</title>
        <authorList>
            <person name="Liao J."/>
            <person name="Wiedmann M."/>
        </authorList>
    </citation>
    <scope>NUCLEOTIDE SEQUENCE [LARGE SCALE GENOMIC DNA]</scope>
    <source>
        <strain evidence="1 2">FSL L7-0245</strain>
    </source>
</reference>
<organism evidence="1 2">
    <name type="scientific">Listeria booriae</name>
    <dbReference type="NCBI Taxonomy" id="1552123"/>
    <lineage>
        <taxon>Bacteria</taxon>
        <taxon>Bacillati</taxon>
        <taxon>Bacillota</taxon>
        <taxon>Bacilli</taxon>
        <taxon>Bacillales</taxon>
        <taxon>Listeriaceae</taxon>
        <taxon>Listeria</taxon>
    </lineage>
</organism>
<dbReference type="AlphaFoldDB" id="A0A7X0Z1V3"/>
<sequence>MDKKIVDYFKNVYYKDDESPKQIREIVEYGKKLGYFYDEMKENHDEAISSLISEIEKINFKKVVNAFLASLSNRDLHLRNPISFYAIARVLPQHGYEGFKENKNECHICGCSKENVEDGRFYFYQSYFCGSAYAPDIYLQRYILQKFNESEIKEPKKQDFQILKDIINSLRCATDKELPSQVKNRLKGIDNFKTNDAERRELLDTLGILSILDTKKHPGFLNQFTNSNHTSRKTHSSDWAYPVDFWTGKDGINMDALKFWFGDYDELKELFE</sequence>
<proteinExistence type="predicted"/>
<evidence type="ECO:0000313" key="1">
    <source>
        <dbReference type="EMBL" id="MBC2167696.1"/>
    </source>
</evidence>
<evidence type="ECO:0000313" key="2">
    <source>
        <dbReference type="Proteomes" id="UP000519573"/>
    </source>
</evidence>
<name>A0A7X0Z1V3_9LIST</name>
<accession>A0A7X0Z1V3</accession>
<comment type="caution">
    <text evidence="1">The sequence shown here is derived from an EMBL/GenBank/DDBJ whole genome shotgun (WGS) entry which is preliminary data.</text>
</comment>
<gene>
    <name evidence="1" type="ORF">HCB26_14055</name>
</gene>